<proteinExistence type="predicted"/>
<gene>
    <name evidence="1" type="ORF">FNV43_RR02638</name>
</gene>
<dbReference type="EMBL" id="VOIH02000001">
    <property type="protein sequence ID" value="KAF3457976.1"/>
    <property type="molecule type" value="Genomic_DNA"/>
</dbReference>
<reference evidence="1" key="1">
    <citation type="submission" date="2020-03" db="EMBL/GenBank/DDBJ databases">
        <title>A high-quality chromosome-level genome assembly of a woody plant with both climbing and erect habits, Rhamnella rubrinervis.</title>
        <authorList>
            <person name="Lu Z."/>
            <person name="Yang Y."/>
            <person name="Zhu X."/>
            <person name="Sun Y."/>
        </authorList>
    </citation>
    <scope>NUCLEOTIDE SEQUENCE</scope>
    <source>
        <strain evidence="1">BYM</strain>
        <tissue evidence="1">Leaf</tissue>
    </source>
</reference>
<evidence type="ECO:0000313" key="2">
    <source>
        <dbReference type="Proteomes" id="UP000796880"/>
    </source>
</evidence>
<name>A0A8K0HSI6_9ROSA</name>
<protein>
    <submittedName>
        <fullName evidence="1">Uncharacterized protein</fullName>
    </submittedName>
</protein>
<accession>A0A8K0HSI6</accession>
<dbReference type="Gene3D" id="3.40.50.2300">
    <property type="match status" value="1"/>
</dbReference>
<dbReference type="Proteomes" id="UP000796880">
    <property type="component" value="Unassembled WGS sequence"/>
</dbReference>
<evidence type="ECO:0000313" key="1">
    <source>
        <dbReference type="EMBL" id="KAF3457976.1"/>
    </source>
</evidence>
<keyword evidence="2" id="KW-1185">Reference proteome</keyword>
<dbReference type="OrthoDB" id="1688193at2759"/>
<sequence>MVNGGTFNHWICINFSRNVQDGVARGFCYELAQMCFISGMAFNPEPVLPPITARPDQVGKVLKTRCHDAMTKLQPQKKELDLLIGIPHSALHMEYWRLIDPQGKPTDSSKPLSMTTLSNLVFSTRPIANTTANFGILDNGRLHVFDLSPTPNPKTLFELVAYDTVDVVYDVSWSESHDSSSSPP</sequence>
<organism evidence="1 2">
    <name type="scientific">Rhamnella rubrinervis</name>
    <dbReference type="NCBI Taxonomy" id="2594499"/>
    <lineage>
        <taxon>Eukaryota</taxon>
        <taxon>Viridiplantae</taxon>
        <taxon>Streptophyta</taxon>
        <taxon>Embryophyta</taxon>
        <taxon>Tracheophyta</taxon>
        <taxon>Spermatophyta</taxon>
        <taxon>Magnoliopsida</taxon>
        <taxon>eudicotyledons</taxon>
        <taxon>Gunneridae</taxon>
        <taxon>Pentapetalae</taxon>
        <taxon>rosids</taxon>
        <taxon>fabids</taxon>
        <taxon>Rosales</taxon>
        <taxon>Rhamnaceae</taxon>
        <taxon>rhamnoid group</taxon>
        <taxon>Rhamneae</taxon>
        <taxon>Rhamnella</taxon>
    </lineage>
</organism>
<dbReference type="AlphaFoldDB" id="A0A8K0HSI6"/>
<comment type="caution">
    <text evidence="1">The sequence shown here is derived from an EMBL/GenBank/DDBJ whole genome shotgun (WGS) entry which is preliminary data.</text>
</comment>